<dbReference type="Gene3D" id="2.60.40.1180">
    <property type="entry name" value="Golgi alpha-mannosidase II"/>
    <property type="match status" value="1"/>
</dbReference>
<dbReference type="Gene3D" id="3.20.20.80">
    <property type="entry name" value="Glycosidases"/>
    <property type="match status" value="2"/>
</dbReference>
<dbReference type="GO" id="GO:0004556">
    <property type="term" value="F:alpha-amylase activity"/>
    <property type="evidence" value="ECO:0007669"/>
    <property type="project" value="TreeGrafter"/>
</dbReference>
<dbReference type="InterPro" id="IPR013780">
    <property type="entry name" value="Glyco_hydro_b"/>
</dbReference>
<keyword evidence="4" id="KW-0462">Maltose metabolism</keyword>
<comment type="similarity">
    <text evidence="1">Belongs to the glycosyl hydrolase 13 family.</text>
</comment>
<dbReference type="GO" id="GO:0033934">
    <property type="term" value="F:glucan 1,4-alpha-maltotriohydrolase activity"/>
    <property type="evidence" value="ECO:0007669"/>
    <property type="project" value="TreeGrafter"/>
</dbReference>
<evidence type="ECO:0000313" key="6">
    <source>
        <dbReference type="EMBL" id="KAF7176857.1"/>
    </source>
</evidence>
<evidence type="ECO:0000259" key="5">
    <source>
        <dbReference type="SMART" id="SM00642"/>
    </source>
</evidence>
<dbReference type="GO" id="GO:0004574">
    <property type="term" value="F:oligo-1,6-glucosidase activity"/>
    <property type="evidence" value="ECO:0007669"/>
    <property type="project" value="TreeGrafter"/>
</dbReference>
<reference evidence="6" key="1">
    <citation type="submission" date="2020-06" db="EMBL/GenBank/DDBJ databases">
        <title>Draft genome sequences of strains closely related to Aspergillus parafelis and Aspergillus hiratsukae.</title>
        <authorList>
            <person name="Dos Santos R.A.C."/>
            <person name="Rivero-Menendez O."/>
            <person name="Steenwyk J.L."/>
            <person name="Mead M.E."/>
            <person name="Goldman G.H."/>
            <person name="Alastruey-Izquierdo A."/>
            <person name="Rokas A."/>
        </authorList>
    </citation>
    <scope>NUCLEOTIDE SEQUENCE</scope>
    <source>
        <strain evidence="6">CNM-CM7691</strain>
    </source>
</reference>
<dbReference type="PANTHER" id="PTHR10357:SF232">
    <property type="entry name" value="GLYCOSYL HYDROLASE FAMILY 13 CATALYTIC DOMAIN-CONTAINING PROTEIN"/>
    <property type="match status" value="1"/>
</dbReference>
<dbReference type="SUPFAM" id="SSF51011">
    <property type="entry name" value="Glycosyl hydrolase domain"/>
    <property type="match status" value="1"/>
</dbReference>
<dbReference type="AlphaFoldDB" id="A0A8H6QS36"/>
<protein>
    <recommendedName>
        <fullName evidence="5">Glycosyl hydrolase family 13 catalytic domain-containing protein</fullName>
    </recommendedName>
</protein>
<dbReference type="FunFam" id="2.60.40.1180:FF:000007">
    <property type="entry name" value="Sucrose isomerase"/>
    <property type="match status" value="1"/>
</dbReference>
<evidence type="ECO:0000256" key="2">
    <source>
        <dbReference type="ARBA" id="ARBA00022801"/>
    </source>
</evidence>
<dbReference type="FunFam" id="3.20.20.80:FF:000064">
    <property type="entry name" value="Oligo-1,6-glucosidase"/>
    <property type="match status" value="1"/>
</dbReference>
<keyword evidence="7" id="KW-1185">Reference proteome</keyword>
<dbReference type="InterPro" id="IPR006047">
    <property type="entry name" value="GH13_cat_dom"/>
</dbReference>
<proteinExistence type="inferred from homology"/>
<name>A0A8H6QS36_9EURO</name>
<dbReference type="Pfam" id="PF00128">
    <property type="entry name" value="Alpha-amylase"/>
    <property type="match status" value="1"/>
</dbReference>
<dbReference type="GO" id="GO:0004575">
    <property type="term" value="F:sucrose alpha-glucosidase activity"/>
    <property type="evidence" value="ECO:0007669"/>
    <property type="project" value="TreeGrafter"/>
</dbReference>
<dbReference type="GO" id="GO:0000025">
    <property type="term" value="P:maltose catabolic process"/>
    <property type="evidence" value="ECO:0007669"/>
    <property type="project" value="TreeGrafter"/>
</dbReference>
<organism evidence="6 7">
    <name type="scientific">Aspergillus felis</name>
    <dbReference type="NCBI Taxonomy" id="1287682"/>
    <lineage>
        <taxon>Eukaryota</taxon>
        <taxon>Fungi</taxon>
        <taxon>Dikarya</taxon>
        <taxon>Ascomycota</taxon>
        <taxon>Pezizomycotina</taxon>
        <taxon>Eurotiomycetes</taxon>
        <taxon>Eurotiomycetidae</taxon>
        <taxon>Eurotiales</taxon>
        <taxon>Aspergillaceae</taxon>
        <taxon>Aspergillus</taxon>
        <taxon>Aspergillus subgen. Fumigati</taxon>
    </lineage>
</organism>
<dbReference type="Proteomes" id="UP000641853">
    <property type="component" value="Unassembled WGS sequence"/>
</dbReference>
<dbReference type="SMART" id="SM00642">
    <property type="entry name" value="Aamy"/>
    <property type="match status" value="1"/>
</dbReference>
<keyword evidence="3" id="KW-0326">Glycosidase</keyword>
<dbReference type="InterPro" id="IPR045857">
    <property type="entry name" value="O16G_dom_2"/>
</dbReference>
<keyword evidence="2" id="KW-0378">Hydrolase</keyword>
<evidence type="ECO:0000313" key="7">
    <source>
        <dbReference type="Proteomes" id="UP000641853"/>
    </source>
</evidence>
<dbReference type="EMBL" id="JACBAG010001906">
    <property type="protein sequence ID" value="KAF7176857.1"/>
    <property type="molecule type" value="Genomic_DNA"/>
</dbReference>
<dbReference type="Gene3D" id="3.90.400.10">
    <property type="entry name" value="Oligo-1,6-glucosidase, Domain 2"/>
    <property type="match status" value="1"/>
</dbReference>
<dbReference type="GO" id="GO:0005987">
    <property type="term" value="P:sucrose catabolic process"/>
    <property type="evidence" value="ECO:0007669"/>
    <property type="project" value="TreeGrafter"/>
</dbReference>
<dbReference type="SUPFAM" id="SSF51445">
    <property type="entry name" value="(Trans)glycosidases"/>
    <property type="match status" value="1"/>
</dbReference>
<evidence type="ECO:0000256" key="1">
    <source>
        <dbReference type="ARBA" id="ARBA00008061"/>
    </source>
</evidence>
<feature type="domain" description="Glycosyl hydrolase family 13 catalytic" evidence="5">
    <location>
        <begin position="94"/>
        <end position="579"/>
    </location>
</feature>
<gene>
    <name evidence="6" type="ORF">CNMCM7691_004141</name>
</gene>
<evidence type="ECO:0000256" key="3">
    <source>
        <dbReference type="ARBA" id="ARBA00023295"/>
    </source>
</evidence>
<dbReference type="CDD" id="cd11333">
    <property type="entry name" value="AmyAc_SI_OligoGlu_DGase"/>
    <property type="match status" value="1"/>
</dbReference>
<evidence type="ECO:0000256" key="4">
    <source>
        <dbReference type="ARBA" id="ARBA00026248"/>
    </source>
</evidence>
<dbReference type="PANTHER" id="PTHR10357">
    <property type="entry name" value="ALPHA-AMYLASE FAMILY MEMBER"/>
    <property type="match status" value="1"/>
</dbReference>
<accession>A0A8H6QS36</accession>
<comment type="caution">
    <text evidence="6">The sequence shown here is derived from an EMBL/GenBank/DDBJ whole genome shotgun (WGS) entry which is preliminary data.</text>
</comment>
<dbReference type="InterPro" id="IPR017853">
    <property type="entry name" value="GH"/>
</dbReference>
<sequence length="740" mass="85381">MTSTRPLEISGKPSRGKDTTFRQICYDFGFCNVRVPLRLVAWKRKRERDVSFMSSSDFHPINTDRAQSPSASKECEESDSLDKLRWWQKATIYQVLIQSFQDTDGDGKGDIRGIVNHLDYFVALGIDVVWISPIYESPMRDMGYDISDYRKVNPVFGTMQDMELLIQETHRRGLRLILDIALNHTATEHEWFQTSRRARKGPSLGKRDWYFWSEGKLDEFGNRIPPNNWESTFTGTARSFHAYSSSLKLTLSGAGSTWEWDEVAGEFCAYFVALMSEYMGLTEDQDLHIFGKNQPDLNWDCEEVRKELYKELRFWLDKGVDGFRVSSCVCLAVVLMADRPLVALAKLDTMNLVSKTSSFPDAPISKEGSIWQPANYLFANGPHIHEYLQEMHQEVFSHYDCMTLAEMSCGVSAPEAVRYTSRFNSRPELNLVIQFQHVELDCHDGDKWMLREWELPELKRIINEWQETLVNNGGWNTVWMENHDQPRGISRFTTNSPRFRALCAKLLALWQFTLQGTNLIFQGQELGMINPGLFSEEMNQDIETIQYWKAACEEAGTEAPQKLELAKKAIIQKGRDNTRIPIPWTEDPHGGFTDPTAKPWLPAFDHGGEWCHASQRHSPESVWSFYRSLITMRKANPTLASTPFGRLPYSLILTWFQYYGSYECLDVENPIIWAYKRKSKHKCYLVVLNFSGCASSWNYVNHSVDLSTSRLLMSNHMTCEASSTPDLIFLRPFEGRLYQL</sequence>